<dbReference type="RefSeq" id="WP_245034528.1">
    <property type="nucleotide sequence ID" value="NZ_CP095075.1"/>
</dbReference>
<evidence type="ECO:0000313" key="1">
    <source>
        <dbReference type="EMBL" id="UOR13140.1"/>
    </source>
</evidence>
<organism evidence="1 2">
    <name type="scientific">Halobacillus amylolyticus</name>
    <dbReference type="NCBI Taxonomy" id="2932259"/>
    <lineage>
        <taxon>Bacteria</taxon>
        <taxon>Bacillati</taxon>
        <taxon>Bacillota</taxon>
        <taxon>Bacilli</taxon>
        <taxon>Bacillales</taxon>
        <taxon>Bacillaceae</taxon>
        <taxon>Halobacillus</taxon>
    </lineage>
</organism>
<protein>
    <submittedName>
        <fullName evidence="1">Uncharacterized protein</fullName>
    </submittedName>
</protein>
<accession>A0ABY4HH19</accession>
<dbReference type="EMBL" id="CP095075">
    <property type="protein sequence ID" value="UOR13140.1"/>
    <property type="molecule type" value="Genomic_DNA"/>
</dbReference>
<gene>
    <name evidence="1" type="ORF">MUO15_06545</name>
</gene>
<sequence>MASVIYNCFHWIGYHCIQYLLQEGKAVVGIDKIDTQVKELLYMNVGRNSNFQHFNSGEDRENHSQQSDEDQRLYIYNDMIEICPNGRTSNRLCVELPQLYGEWMDIQADTYEDFRDWVVKSQAVYVEDFISEIFKYVSDGDVFRLNDQRFSRGETDKGHLENVWHTYQKFRGEVDNFTL</sequence>
<evidence type="ECO:0000313" key="2">
    <source>
        <dbReference type="Proteomes" id="UP000830326"/>
    </source>
</evidence>
<keyword evidence="2" id="KW-1185">Reference proteome</keyword>
<dbReference type="Proteomes" id="UP000830326">
    <property type="component" value="Chromosome"/>
</dbReference>
<name>A0ABY4HH19_9BACI</name>
<proteinExistence type="predicted"/>
<reference evidence="1" key="1">
    <citation type="submission" date="2022-04" db="EMBL/GenBank/DDBJ databases">
        <title>Halobacillus sp. isolated from saltern.</title>
        <authorList>
            <person name="Won M."/>
            <person name="Lee C.-M."/>
            <person name="Woen H.-Y."/>
            <person name="Kwon S.-W."/>
        </authorList>
    </citation>
    <scope>NUCLEOTIDE SEQUENCE</scope>
    <source>
        <strain evidence="1">SSHM10-5</strain>
    </source>
</reference>